<evidence type="ECO:0000256" key="2">
    <source>
        <dbReference type="SAM" id="Phobius"/>
    </source>
</evidence>
<feature type="compositionally biased region" description="Basic and acidic residues" evidence="1">
    <location>
        <begin position="98"/>
        <end position="107"/>
    </location>
</feature>
<dbReference type="Proteomes" id="UP000217790">
    <property type="component" value="Unassembled WGS sequence"/>
</dbReference>
<keyword evidence="4" id="KW-1185">Reference proteome</keyword>
<accession>A0A2H3C7H7</accession>
<reference evidence="4" key="1">
    <citation type="journal article" date="2017" name="Nat. Ecol. Evol.">
        <title>Genome expansion and lineage-specific genetic innovations in the forest pathogenic fungi Armillaria.</title>
        <authorList>
            <person name="Sipos G."/>
            <person name="Prasanna A.N."/>
            <person name="Walter M.C."/>
            <person name="O'Connor E."/>
            <person name="Balint B."/>
            <person name="Krizsan K."/>
            <person name="Kiss B."/>
            <person name="Hess J."/>
            <person name="Varga T."/>
            <person name="Slot J."/>
            <person name="Riley R."/>
            <person name="Boka B."/>
            <person name="Rigling D."/>
            <person name="Barry K."/>
            <person name="Lee J."/>
            <person name="Mihaltcheva S."/>
            <person name="LaButti K."/>
            <person name="Lipzen A."/>
            <person name="Waldron R."/>
            <person name="Moloney N.M."/>
            <person name="Sperisen C."/>
            <person name="Kredics L."/>
            <person name="Vagvoelgyi C."/>
            <person name="Patrignani A."/>
            <person name="Fitzpatrick D."/>
            <person name="Nagy I."/>
            <person name="Doyle S."/>
            <person name="Anderson J.B."/>
            <person name="Grigoriev I.V."/>
            <person name="Gueldener U."/>
            <person name="Muensterkoetter M."/>
            <person name="Nagy L.G."/>
        </authorList>
    </citation>
    <scope>NUCLEOTIDE SEQUENCE [LARGE SCALE GENOMIC DNA]</scope>
    <source>
        <strain evidence="4">Ar21-2</strain>
    </source>
</reference>
<dbReference type="OrthoDB" id="6077599at2759"/>
<keyword evidence="2" id="KW-0472">Membrane</keyword>
<gene>
    <name evidence="3" type="ORF">ARMGADRAFT_1021772</name>
</gene>
<feature type="region of interest" description="Disordered" evidence="1">
    <location>
        <begin position="78"/>
        <end position="137"/>
    </location>
</feature>
<keyword evidence="2" id="KW-1133">Transmembrane helix</keyword>
<name>A0A2H3C7H7_ARMGA</name>
<feature type="compositionally biased region" description="Polar residues" evidence="1">
    <location>
        <begin position="78"/>
        <end position="93"/>
    </location>
</feature>
<organism evidence="3 4">
    <name type="scientific">Armillaria gallica</name>
    <name type="common">Bulbous honey fungus</name>
    <name type="synonym">Armillaria bulbosa</name>
    <dbReference type="NCBI Taxonomy" id="47427"/>
    <lineage>
        <taxon>Eukaryota</taxon>
        <taxon>Fungi</taxon>
        <taxon>Dikarya</taxon>
        <taxon>Basidiomycota</taxon>
        <taxon>Agaricomycotina</taxon>
        <taxon>Agaricomycetes</taxon>
        <taxon>Agaricomycetidae</taxon>
        <taxon>Agaricales</taxon>
        <taxon>Marasmiineae</taxon>
        <taxon>Physalacriaceae</taxon>
        <taxon>Armillaria</taxon>
    </lineage>
</organism>
<dbReference type="EMBL" id="KZ293857">
    <property type="protein sequence ID" value="PBK79031.1"/>
    <property type="molecule type" value="Genomic_DNA"/>
</dbReference>
<evidence type="ECO:0008006" key="5">
    <source>
        <dbReference type="Google" id="ProtNLM"/>
    </source>
</evidence>
<feature type="transmembrane region" description="Helical" evidence="2">
    <location>
        <begin position="37"/>
        <end position="58"/>
    </location>
</feature>
<dbReference type="STRING" id="47427.A0A2H3C7H7"/>
<proteinExistence type="predicted"/>
<evidence type="ECO:0000313" key="4">
    <source>
        <dbReference type="Proteomes" id="UP000217790"/>
    </source>
</evidence>
<feature type="non-terminal residue" evidence="3">
    <location>
        <position position="178"/>
    </location>
</feature>
<dbReference type="InParanoid" id="A0A2H3C7H7"/>
<evidence type="ECO:0000256" key="1">
    <source>
        <dbReference type="SAM" id="MobiDB-lite"/>
    </source>
</evidence>
<evidence type="ECO:0000313" key="3">
    <source>
        <dbReference type="EMBL" id="PBK79031.1"/>
    </source>
</evidence>
<protein>
    <recommendedName>
        <fullName evidence="5">Transmembrane protein</fullName>
    </recommendedName>
</protein>
<keyword evidence="2" id="KW-0812">Transmembrane</keyword>
<sequence length="178" mass="18962">MPTTPLSLGPRAQCLSACLVFFSSVVAAIGGYKSNLVYVTVFAVLCAFVSFITAICLAQGPSSNMSILPGPGANLNRRSLGNNNATQQSTASDVFQMDETRPDDTRADAQGTASGFRRRHPRRIDGSSPSDGSDTDAEDLPIILENIPTLAQLFKQAVIKAVEKPKYPVDSALLDRIS</sequence>
<dbReference type="AlphaFoldDB" id="A0A2H3C7H7"/>